<dbReference type="Pfam" id="PF03485">
    <property type="entry name" value="Arg_tRNA_synt_N"/>
    <property type="match status" value="1"/>
</dbReference>
<feature type="domain" description="Arginyl tRNA synthetase N-terminal" evidence="15">
    <location>
        <begin position="2"/>
        <end position="60"/>
    </location>
</feature>
<dbReference type="PRINTS" id="PR01038">
    <property type="entry name" value="TRNASYNTHARG"/>
</dbReference>
<dbReference type="InterPro" id="IPR014729">
    <property type="entry name" value="Rossmann-like_a/b/a_fold"/>
</dbReference>
<proteinExistence type="inferred from homology"/>
<dbReference type="GO" id="GO:0009791">
    <property type="term" value="P:post-embryonic development"/>
    <property type="evidence" value="ECO:0007669"/>
    <property type="project" value="UniProtKB-ARBA"/>
</dbReference>
<dbReference type="InterPro" id="IPR001412">
    <property type="entry name" value="aa-tRNA-synth_I_CS"/>
</dbReference>
<dbReference type="Pfam" id="PF00750">
    <property type="entry name" value="tRNA-synt_1d"/>
    <property type="match status" value="1"/>
</dbReference>
<comment type="catalytic activity">
    <reaction evidence="12">
        <text>tRNA(Arg) + L-arginine + ATP = L-arginyl-tRNA(Arg) + AMP + diphosphate</text>
        <dbReference type="Rhea" id="RHEA:20301"/>
        <dbReference type="Rhea" id="RHEA-COMP:9658"/>
        <dbReference type="Rhea" id="RHEA-COMP:9673"/>
        <dbReference type="ChEBI" id="CHEBI:30616"/>
        <dbReference type="ChEBI" id="CHEBI:32682"/>
        <dbReference type="ChEBI" id="CHEBI:33019"/>
        <dbReference type="ChEBI" id="CHEBI:78442"/>
        <dbReference type="ChEBI" id="CHEBI:78513"/>
        <dbReference type="ChEBI" id="CHEBI:456215"/>
        <dbReference type="EC" id="6.1.1.19"/>
    </reaction>
</comment>
<name>A0A1Y5HXV8_OSTTA</name>
<evidence type="ECO:0000256" key="4">
    <source>
        <dbReference type="ARBA" id="ARBA00012837"/>
    </source>
</evidence>
<dbReference type="NCBIfam" id="TIGR00456">
    <property type="entry name" value="argS"/>
    <property type="match status" value="1"/>
</dbReference>
<dbReference type="GO" id="GO:0048608">
    <property type="term" value="P:reproductive structure development"/>
    <property type="evidence" value="ECO:0007669"/>
    <property type="project" value="UniProtKB-ARBA"/>
</dbReference>
<comment type="subcellular location">
    <subcellularLocation>
        <location evidence="1">Cytoplasm</location>
    </subcellularLocation>
</comment>
<dbReference type="SMART" id="SM01016">
    <property type="entry name" value="Arg_tRNA_synt_N"/>
    <property type="match status" value="1"/>
</dbReference>
<evidence type="ECO:0000256" key="7">
    <source>
        <dbReference type="ARBA" id="ARBA00022741"/>
    </source>
</evidence>
<keyword evidence="7 13" id="KW-0547">Nucleotide-binding</keyword>
<evidence type="ECO:0000256" key="9">
    <source>
        <dbReference type="ARBA" id="ARBA00022917"/>
    </source>
</evidence>
<dbReference type="GO" id="GO:0004814">
    <property type="term" value="F:arginine-tRNA ligase activity"/>
    <property type="evidence" value="ECO:0007669"/>
    <property type="project" value="UniProtKB-EC"/>
</dbReference>
<evidence type="ECO:0000256" key="6">
    <source>
        <dbReference type="ARBA" id="ARBA00022598"/>
    </source>
</evidence>
<keyword evidence="8 13" id="KW-0067">ATP-binding</keyword>
<dbReference type="FunFam" id="3.40.50.620:FF:000116">
    <property type="entry name" value="Arginine--tRNA ligase"/>
    <property type="match status" value="1"/>
</dbReference>
<dbReference type="Gene3D" id="3.30.1360.70">
    <property type="entry name" value="Arginyl tRNA synthetase N-terminal domain"/>
    <property type="match status" value="1"/>
</dbReference>
<dbReference type="InterPro" id="IPR001278">
    <property type="entry name" value="Arg-tRNA-ligase"/>
</dbReference>
<feature type="domain" description="DALR anticodon binding" evidence="14">
    <location>
        <begin position="423"/>
        <end position="540"/>
    </location>
</feature>
<evidence type="ECO:0000256" key="13">
    <source>
        <dbReference type="RuleBase" id="RU363038"/>
    </source>
</evidence>
<evidence type="ECO:0000256" key="5">
    <source>
        <dbReference type="ARBA" id="ARBA00022490"/>
    </source>
</evidence>
<dbReference type="InterPro" id="IPR005148">
    <property type="entry name" value="Arg-tRNA-synth_N"/>
</dbReference>
<dbReference type="PROSITE" id="PS00178">
    <property type="entry name" value="AA_TRNA_LIGASE_I"/>
    <property type="match status" value="1"/>
</dbReference>
<keyword evidence="10 13" id="KW-0030">Aminoacyl-tRNA synthetase</keyword>
<evidence type="ECO:0000256" key="1">
    <source>
        <dbReference type="ARBA" id="ARBA00004496"/>
    </source>
</evidence>
<gene>
    <name evidence="16" type="ORF">BE221DRAFT_64041</name>
</gene>
<protein>
    <recommendedName>
        <fullName evidence="4">arginine--tRNA ligase</fullName>
        <ecNumber evidence="4">6.1.1.19</ecNumber>
    </recommendedName>
    <alternativeName>
        <fullName evidence="11">Arginyl-tRNA synthetase</fullName>
    </alternativeName>
</protein>
<sequence>MSFGDYQYNGAMQLFSQLPPEERTFKNPRELATSISHSLQSSDIFEKVEVAGPGFINFFLSDEYISREATRLLKNANSAWPLRSEKVIVDFSSPNIAKEMHVGHLRSTIIGDSLCRALEYRGFDVSRVNHVGDWGTQFGMLISYMREHGKEGVDDLSDLQSFYKKAKVKFDADEDFKQRSQSAVTQLQAYEDSTLKTWQQICQVSRAEFEELYKELDVEIQERGESFYNSIIPSVLDELIQEGIAVVNDGALCVFSGDSAVPLICRKSDGGFNYASTDLAALYHRTQVEDADWIIYVTDMSQRRHFESVFDTARRVGWLSRKKSVAVDHVGFGLVIGEDGKRLRTRSGDTIKLKDLLAEAKERCLEQFQARKVPLELHELQAAAHDLGVSAVKYADLRNNLSTNYTFSFDRMLDLKGNTAVYLQYTFARVHSILERSKNERTEDSLIRPGHPACSTSQERALLLHLLKFEDTVDCMLNELMPSKVCEFTYNLCVLFNNFYTECKVFGVSEENARLATCTLTSDILQKCFKIIGMKPLRKI</sequence>
<dbReference type="InterPro" id="IPR035684">
    <property type="entry name" value="ArgRS_core"/>
</dbReference>
<evidence type="ECO:0000259" key="15">
    <source>
        <dbReference type="SMART" id="SM01016"/>
    </source>
</evidence>
<evidence type="ECO:0000256" key="12">
    <source>
        <dbReference type="ARBA" id="ARBA00049339"/>
    </source>
</evidence>
<accession>A0A1Y5HXV8</accession>
<evidence type="ECO:0000313" key="16">
    <source>
        <dbReference type="EMBL" id="OUS42010.1"/>
    </source>
</evidence>
<dbReference type="PANTHER" id="PTHR11956:SF5">
    <property type="entry name" value="ARGININE--TRNA LIGASE, CYTOPLASMIC"/>
    <property type="match status" value="1"/>
</dbReference>
<dbReference type="EC" id="6.1.1.19" evidence="4"/>
<dbReference type="CDD" id="cd00671">
    <property type="entry name" value="ArgRS_core"/>
    <property type="match status" value="1"/>
</dbReference>
<dbReference type="InterPro" id="IPR008909">
    <property type="entry name" value="DALR_anticod-bd"/>
</dbReference>
<dbReference type="SUPFAM" id="SSF47323">
    <property type="entry name" value="Anticodon-binding domain of a subclass of class I aminoacyl-tRNA synthetases"/>
    <property type="match status" value="1"/>
</dbReference>
<evidence type="ECO:0000256" key="10">
    <source>
        <dbReference type="ARBA" id="ARBA00023146"/>
    </source>
</evidence>
<comment type="subunit">
    <text evidence="3">Monomer.</text>
</comment>
<dbReference type="GO" id="GO:0005737">
    <property type="term" value="C:cytoplasm"/>
    <property type="evidence" value="ECO:0007669"/>
    <property type="project" value="UniProtKB-SubCell"/>
</dbReference>
<keyword evidence="6 13" id="KW-0436">Ligase</keyword>
<reference evidence="16" key="1">
    <citation type="submission" date="2017-04" db="EMBL/GenBank/DDBJ databases">
        <title>Population genomics of picophytoplankton unveils novel chromosome hypervariability.</title>
        <authorList>
            <consortium name="DOE Joint Genome Institute"/>
            <person name="Blanc-Mathieu R."/>
            <person name="Krasovec M."/>
            <person name="Hebrard M."/>
            <person name="Yau S."/>
            <person name="Desgranges E."/>
            <person name="Martin J."/>
            <person name="Schackwitz W."/>
            <person name="Kuo A."/>
            <person name="Salin G."/>
            <person name="Donnadieu C."/>
            <person name="Desdevises Y."/>
            <person name="Sanchez-Ferandin S."/>
            <person name="Moreau H."/>
            <person name="Rivals E."/>
            <person name="Grigoriev I.V."/>
            <person name="Grimsley N."/>
            <person name="Eyre-Walker A."/>
            <person name="Piganeau G."/>
        </authorList>
    </citation>
    <scope>NUCLEOTIDE SEQUENCE [LARGE SCALE GENOMIC DNA]</scope>
    <source>
        <strain evidence="16">RCC 1115</strain>
    </source>
</reference>
<dbReference type="SUPFAM" id="SSF52374">
    <property type="entry name" value="Nucleotidylyl transferase"/>
    <property type="match status" value="1"/>
</dbReference>
<dbReference type="SUPFAM" id="SSF55190">
    <property type="entry name" value="Arginyl-tRNA synthetase (ArgRS), N-terminal 'additional' domain"/>
    <property type="match status" value="1"/>
</dbReference>
<evidence type="ECO:0000256" key="3">
    <source>
        <dbReference type="ARBA" id="ARBA00011245"/>
    </source>
</evidence>
<dbReference type="GO" id="GO:0005524">
    <property type="term" value="F:ATP binding"/>
    <property type="evidence" value="ECO:0007669"/>
    <property type="project" value="UniProtKB-KW"/>
</dbReference>
<evidence type="ECO:0000256" key="8">
    <source>
        <dbReference type="ARBA" id="ARBA00022840"/>
    </source>
</evidence>
<evidence type="ECO:0000256" key="11">
    <source>
        <dbReference type="ARBA" id="ARBA00033033"/>
    </source>
</evidence>
<dbReference type="HAMAP" id="MF_00123">
    <property type="entry name" value="Arg_tRNA_synth"/>
    <property type="match status" value="1"/>
</dbReference>
<dbReference type="FunFam" id="1.10.730.10:FF:000006">
    <property type="entry name" value="Arginyl-tRNA synthetase 2, mitochondrial"/>
    <property type="match status" value="1"/>
</dbReference>
<dbReference type="GO" id="GO:0006420">
    <property type="term" value="P:arginyl-tRNA aminoacylation"/>
    <property type="evidence" value="ECO:0007669"/>
    <property type="project" value="InterPro"/>
</dbReference>
<evidence type="ECO:0000259" key="14">
    <source>
        <dbReference type="SMART" id="SM00836"/>
    </source>
</evidence>
<dbReference type="InterPro" id="IPR009080">
    <property type="entry name" value="tRNAsynth_Ia_anticodon-bd"/>
</dbReference>
<dbReference type="EMBL" id="KZ155839">
    <property type="protein sequence ID" value="OUS42010.1"/>
    <property type="molecule type" value="Genomic_DNA"/>
</dbReference>
<dbReference type="InterPro" id="IPR036695">
    <property type="entry name" value="Arg-tRNA-synth_N_sf"/>
</dbReference>
<dbReference type="Gene3D" id="3.40.50.620">
    <property type="entry name" value="HUPs"/>
    <property type="match status" value="1"/>
</dbReference>
<keyword evidence="9 13" id="KW-0648">Protein biosynthesis</keyword>
<comment type="similarity">
    <text evidence="2 13">Belongs to the class-I aminoacyl-tRNA synthetase family.</text>
</comment>
<dbReference type="Gene3D" id="1.10.730.10">
    <property type="entry name" value="Isoleucyl-tRNA Synthetase, Domain 1"/>
    <property type="match status" value="1"/>
</dbReference>
<organism evidence="16">
    <name type="scientific">Ostreococcus tauri</name>
    <name type="common">Marine green alga</name>
    <dbReference type="NCBI Taxonomy" id="70448"/>
    <lineage>
        <taxon>Eukaryota</taxon>
        <taxon>Viridiplantae</taxon>
        <taxon>Chlorophyta</taxon>
        <taxon>Mamiellophyceae</taxon>
        <taxon>Mamiellales</taxon>
        <taxon>Bathycoccaceae</taxon>
        <taxon>Ostreococcus</taxon>
    </lineage>
</organism>
<dbReference type="Pfam" id="PF05746">
    <property type="entry name" value="DALR_1"/>
    <property type="match status" value="1"/>
</dbReference>
<dbReference type="AlphaFoldDB" id="A0A1Y5HXV8"/>
<evidence type="ECO:0000256" key="2">
    <source>
        <dbReference type="ARBA" id="ARBA00005594"/>
    </source>
</evidence>
<dbReference type="Proteomes" id="UP000195557">
    <property type="component" value="Unassembled WGS sequence"/>
</dbReference>
<dbReference type="SMART" id="SM00836">
    <property type="entry name" value="DALR_1"/>
    <property type="match status" value="1"/>
</dbReference>
<keyword evidence="5" id="KW-0963">Cytoplasm</keyword>
<dbReference type="PANTHER" id="PTHR11956">
    <property type="entry name" value="ARGINYL-TRNA SYNTHETASE"/>
    <property type="match status" value="1"/>
</dbReference>